<dbReference type="PANTHER" id="PTHR12471">
    <property type="entry name" value="VACUOLAR ATP SYNTHASE SUBUNIT S1"/>
    <property type="match status" value="1"/>
</dbReference>
<organism evidence="9 10">
    <name type="scientific">Mola mola</name>
    <name type="common">Ocean sunfish</name>
    <name type="synonym">Tetraodon mola</name>
    <dbReference type="NCBI Taxonomy" id="94237"/>
    <lineage>
        <taxon>Eukaryota</taxon>
        <taxon>Metazoa</taxon>
        <taxon>Chordata</taxon>
        <taxon>Craniata</taxon>
        <taxon>Vertebrata</taxon>
        <taxon>Euteleostomi</taxon>
        <taxon>Actinopterygii</taxon>
        <taxon>Neopterygii</taxon>
        <taxon>Teleostei</taxon>
        <taxon>Neoteleostei</taxon>
        <taxon>Acanthomorphata</taxon>
        <taxon>Eupercaria</taxon>
        <taxon>Tetraodontiformes</taxon>
        <taxon>Molidae</taxon>
        <taxon>Mola</taxon>
    </lineage>
</organism>
<dbReference type="FunFam" id="2.40.160.110:FF:000003">
    <property type="entry name" value="ATPase H+ transporting accessory protein 1"/>
    <property type="match status" value="1"/>
</dbReference>
<evidence type="ECO:0000256" key="4">
    <source>
        <dbReference type="ARBA" id="ARBA00022989"/>
    </source>
</evidence>
<dbReference type="AlphaFoldDB" id="A0A3Q3WV46"/>
<evidence type="ECO:0000259" key="7">
    <source>
        <dbReference type="Pfam" id="PF05827"/>
    </source>
</evidence>
<accession>A0A3Q3WV46</accession>
<dbReference type="Pfam" id="PF05827">
    <property type="entry name" value="VAS1_LD"/>
    <property type="match status" value="1"/>
</dbReference>
<dbReference type="GO" id="GO:0098588">
    <property type="term" value="C:bounding membrane of organelle"/>
    <property type="evidence" value="ECO:0007669"/>
    <property type="project" value="UniProtKB-ARBA"/>
</dbReference>
<sequence length="443" mass="48465">MAGPRCPSPERLKAFFAFFFTLVAMGSSTAHVPVLMWSSESLPPLASPVAGHITSTDDLAAYISSVCGSGPHTVLLFLQEKLSKDDFTVFGGVYGNKQDSAFQNLEAALQSSSSVTLPAVDLSASSAIPALLQEKLGVSPLLVDADTLSNLSVNKSASNFLLISLPYCAGVHKSCKEVLHENDEIIWKVLNIMKAKKVPYTAIYTGLQPSRTMSDQPVVRSLLQAAETDVQPPIMFNVSGTPCIMLWAQNLFVRLTESSAWTDLAKETPSLTGSQCNSTNSQLVLTYTSGFTLSFSMSQRYYPVSARNWFTLESVQLQSNGQTATFIGNRSIYAPAEYSFRCQAVSNIQDGLLVLLNPMQTISEWRLNFVDFQIQGFGLNNRTDFSYASDCAGFFTPGIWMALLTSLLLLLIFVYGLHMIMHLNTMDRFDDPKGPSISVPQSE</sequence>
<keyword evidence="3 6" id="KW-0812">Transmembrane</keyword>
<dbReference type="STRING" id="94237.ENSMMOP00000016297"/>
<dbReference type="GO" id="GO:0030641">
    <property type="term" value="P:regulation of cellular pH"/>
    <property type="evidence" value="ECO:0007669"/>
    <property type="project" value="TreeGrafter"/>
</dbReference>
<dbReference type="Gene3D" id="2.40.160.110">
    <property type="match status" value="1"/>
</dbReference>
<dbReference type="GO" id="GO:0001671">
    <property type="term" value="F:ATPase activator activity"/>
    <property type="evidence" value="ECO:0007669"/>
    <property type="project" value="TreeGrafter"/>
</dbReference>
<feature type="transmembrane region" description="Helical" evidence="6">
    <location>
        <begin position="399"/>
        <end position="418"/>
    </location>
</feature>
<dbReference type="GO" id="GO:0012505">
    <property type="term" value="C:endomembrane system"/>
    <property type="evidence" value="ECO:0007669"/>
    <property type="project" value="UniProtKB-ARBA"/>
</dbReference>
<proteinExistence type="inferred from homology"/>
<evidence type="ECO:0000256" key="1">
    <source>
        <dbReference type="ARBA" id="ARBA00004167"/>
    </source>
</evidence>
<comment type="similarity">
    <text evidence="2">Belongs to the vacuolar ATPase subunit S1 family.</text>
</comment>
<evidence type="ECO:0000313" key="10">
    <source>
        <dbReference type="Proteomes" id="UP000261620"/>
    </source>
</evidence>
<dbReference type="Proteomes" id="UP000261620">
    <property type="component" value="Unplaced"/>
</dbReference>
<dbReference type="Ensembl" id="ENSMMOT00000016571.1">
    <property type="protein sequence ID" value="ENSMMOP00000016297.1"/>
    <property type="gene ID" value="ENSMMOG00000012439.1"/>
</dbReference>
<evidence type="ECO:0000313" key="9">
    <source>
        <dbReference type="Ensembl" id="ENSMMOP00000016297.1"/>
    </source>
</evidence>
<keyword evidence="4 6" id="KW-1133">Transmembrane helix</keyword>
<dbReference type="InterPro" id="IPR008388">
    <property type="entry name" value="Ac45_acc_su"/>
</dbReference>
<evidence type="ECO:0000259" key="8">
    <source>
        <dbReference type="Pfam" id="PF20520"/>
    </source>
</evidence>
<keyword evidence="10" id="KW-1185">Reference proteome</keyword>
<evidence type="ECO:0000256" key="5">
    <source>
        <dbReference type="ARBA" id="ARBA00023136"/>
    </source>
</evidence>
<reference evidence="9" key="2">
    <citation type="submission" date="2025-09" db="UniProtKB">
        <authorList>
            <consortium name="Ensembl"/>
        </authorList>
    </citation>
    <scope>IDENTIFICATION</scope>
</reference>
<feature type="domain" description="V-type proton ATPase subunit S1/VOA1 transmembrane" evidence="8">
    <location>
        <begin position="393"/>
        <end position="431"/>
    </location>
</feature>
<evidence type="ECO:0000256" key="6">
    <source>
        <dbReference type="SAM" id="Phobius"/>
    </source>
</evidence>
<evidence type="ECO:0000256" key="3">
    <source>
        <dbReference type="ARBA" id="ARBA00022692"/>
    </source>
</evidence>
<dbReference type="InterPro" id="IPR046756">
    <property type="entry name" value="VAS1/VOA1_TM"/>
</dbReference>
<keyword evidence="5 6" id="KW-0472">Membrane</keyword>
<dbReference type="InterPro" id="IPR046755">
    <property type="entry name" value="VAS1_LD"/>
</dbReference>
<dbReference type="PANTHER" id="PTHR12471:SF2">
    <property type="entry name" value="V-TYPE PROTON ATPASE SUBUNIT S1"/>
    <property type="match status" value="1"/>
</dbReference>
<dbReference type="OMA" id="MSQRFYP"/>
<feature type="domain" description="V-type proton ATPase subunit S1 luminal" evidence="7">
    <location>
        <begin position="242"/>
        <end position="377"/>
    </location>
</feature>
<dbReference type="Pfam" id="PF20520">
    <property type="entry name" value="Ac45-VOA1_TM"/>
    <property type="match status" value="1"/>
</dbReference>
<dbReference type="GO" id="GO:0030659">
    <property type="term" value="C:cytoplasmic vesicle membrane"/>
    <property type="evidence" value="ECO:0007669"/>
    <property type="project" value="UniProtKB-ARBA"/>
</dbReference>
<name>A0A3Q3WV46_MOLML</name>
<dbReference type="GO" id="GO:0033176">
    <property type="term" value="C:proton-transporting V-type ATPase complex"/>
    <property type="evidence" value="ECO:0007669"/>
    <property type="project" value="TreeGrafter"/>
</dbReference>
<evidence type="ECO:0000256" key="2">
    <source>
        <dbReference type="ARBA" id="ARBA00009037"/>
    </source>
</evidence>
<comment type="subcellular location">
    <subcellularLocation>
        <location evidence="1">Membrane</location>
        <topology evidence="1">Single-pass membrane protein</topology>
    </subcellularLocation>
</comment>
<protein>
    <submittedName>
        <fullName evidence="9">Uncharacterized protein</fullName>
    </submittedName>
</protein>
<reference evidence="9" key="1">
    <citation type="submission" date="2025-08" db="UniProtKB">
        <authorList>
            <consortium name="Ensembl"/>
        </authorList>
    </citation>
    <scope>IDENTIFICATION</scope>
</reference>